<name>A0A319C5L7_9EURO</name>
<dbReference type="VEuPathDB" id="FungiDB:BO82DRAFT_402732"/>
<evidence type="ECO:0000313" key="6">
    <source>
        <dbReference type="Proteomes" id="UP000248340"/>
    </source>
</evidence>
<dbReference type="InterPro" id="IPR036388">
    <property type="entry name" value="WH-like_DNA-bd_sf"/>
</dbReference>
<accession>A0A319C5L7</accession>
<dbReference type="Gene3D" id="3.40.50.150">
    <property type="entry name" value="Vaccinia Virus protein VP39"/>
    <property type="match status" value="1"/>
</dbReference>
<dbReference type="GeneID" id="37142078"/>
<dbReference type="PROSITE" id="PS51683">
    <property type="entry name" value="SAM_OMT_II"/>
    <property type="match status" value="1"/>
</dbReference>
<feature type="domain" description="O-methyltransferase C-terminal" evidence="4">
    <location>
        <begin position="260"/>
        <end position="408"/>
    </location>
</feature>
<dbReference type="GO" id="GO:0044550">
    <property type="term" value="P:secondary metabolite biosynthetic process"/>
    <property type="evidence" value="ECO:0007669"/>
    <property type="project" value="UniProtKB-ARBA"/>
</dbReference>
<dbReference type="InterPro" id="IPR029063">
    <property type="entry name" value="SAM-dependent_MTases_sf"/>
</dbReference>
<dbReference type="EMBL" id="KZ821704">
    <property type="protein sequence ID" value="PYH81156.1"/>
    <property type="molecule type" value="Genomic_DNA"/>
</dbReference>
<dbReference type="SUPFAM" id="SSF53335">
    <property type="entry name" value="S-adenosyl-L-methionine-dependent methyltransferases"/>
    <property type="match status" value="1"/>
</dbReference>
<gene>
    <name evidence="5" type="ORF">BO82DRAFT_402732</name>
</gene>
<organism evidence="5 6">
    <name type="scientific">Aspergillus uvarum CBS 121591</name>
    <dbReference type="NCBI Taxonomy" id="1448315"/>
    <lineage>
        <taxon>Eukaryota</taxon>
        <taxon>Fungi</taxon>
        <taxon>Dikarya</taxon>
        <taxon>Ascomycota</taxon>
        <taxon>Pezizomycotina</taxon>
        <taxon>Eurotiomycetes</taxon>
        <taxon>Eurotiomycetidae</taxon>
        <taxon>Eurotiales</taxon>
        <taxon>Aspergillaceae</taxon>
        <taxon>Aspergillus</taxon>
        <taxon>Aspergillus subgen. Circumdati</taxon>
    </lineage>
</organism>
<dbReference type="Pfam" id="PF00891">
    <property type="entry name" value="Methyltransf_2"/>
    <property type="match status" value="1"/>
</dbReference>
<keyword evidence="6" id="KW-1185">Reference proteome</keyword>
<dbReference type="PANTHER" id="PTHR43712:SF12">
    <property type="entry name" value="STERIGMATOCYSTIN 8-O-METHYLTRANSFERASE"/>
    <property type="match status" value="1"/>
</dbReference>
<dbReference type="OrthoDB" id="1606438at2759"/>
<dbReference type="InterPro" id="IPR016461">
    <property type="entry name" value="COMT-like"/>
</dbReference>
<dbReference type="InterPro" id="IPR036390">
    <property type="entry name" value="WH_DNA-bd_sf"/>
</dbReference>
<dbReference type="GO" id="GO:0032259">
    <property type="term" value="P:methylation"/>
    <property type="evidence" value="ECO:0007669"/>
    <property type="project" value="UniProtKB-KW"/>
</dbReference>
<evidence type="ECO:0000256" key="3">
    <source>
        <dbReference type="ARBA" id="ARBA00022691"/>
    </source>
</evidence>
<dbReference type="AlphaFoldDB" id="A0A319C5L7"/>
<protein>
    <submittedName>
        <fullName evidence="5">Putative O-methyltransferase</fullName>
    </submittedName>
</protein>
<evidence type="ECO:0000259" key="4">
    <source>
        <dbReference type="Pfam" id="PF00891"/>
    </source>
</evidence>
<dbReference type="PANTHER" id="PTHR43712">
    <property type="entry name" value="PUTATIVE (AFU_ORTHOLOGUE AFUA_4G14580)-RELATED"/>
    <property type="match status" value="1"/>
</dbReference>
<keyword evidence="2 5" id="KW-0808">Transferase</keyword>
<evidence type="ECO:0000313" key="5">
    <source>
        <dbReference type="EMBL" id="PYH81156.1"/>
    </source>
</evidence>
<dbReference type="GO" id="GO:0008171">
    <property type="term" value="F:O-methyltransferase activity"/>
    <property type="evidence" value="ECO:0007669"/>
    <property type="project" value="InterPro"/>
</dbReference>
<dbReference type="SUPFAM" id="SSF46785">
    <property type="entry name" value="Winged helix' DNA-binding domain"/>
    <property type="match status" value="1"/>
</dbReference>
<dbReference type="Gene3D" id="1.10.10.10">
    <property type="entry name" value="Winged helix-like DNA-binding domain superfamily/Winged helix DNA-binding domain"/>
    <property type="match status" value="1"/>
</dbReference>
<proteinExistence type="predicted"/>
<keyword evidence="3" id="KW-0949">S-adenosyl-L-methionine</keyword>
<keyword evidence="1 5" id="KW-0489">Methyltransferase</keyword>
<dbReference type="Proteomes" id="UP000248340">
    <property type="component" value="Unassembled WGS sequence"/>
</dbReference>
<dbReference type="RefSeq" id="XP_025491356.1">
    <property type="nucleotide sequence ID" value="XM_025639336.1"/>
</dbReference>
<reference evidence="5 6" key="1">
    <citation type="submission" date="2016-12" db="EMBL/GenBank/DDBJ databases">
        <title>The genomes of Aspergillus section Nigri reveals drivers in fungal speciation.</title>
        <authorList>
            <consortium name="DOE Joint Genome Institute"/>
            <person name="Vesth T.C."/>
            <person name="Nybo J."/>
            <person name="Theobald S."/>
            <person name="Brandl J."/>
            <person name="Frisvad J.C."/>
            <person name="Nielsen K.F."/>
            <person name="Lyhne E.K."/>
            <person name="Kogle M.E."/>
            <person name="Kuo A."/>
            <person name="Riley R."/>
            <person name="Clum A."/>
            <person name="Nolan M."/>
            <person name="Lipzen A."/>
            <person name="Salamov A."/>
            <person name="Henrissat B."/>
            <person name="Wiebenga A."/>
            <person name="De Vries R.P."/>
            <person name="Grigoriev I.V."/>
            <person name="Mortensen U.H."/>
            <person name="Andersen M.R."/>
            <person name="Baker S.E."/>
        </authorList>
    </citation>
    <scope>NUCLEOTIDE SEQUENCE [LARGE SCALE GENOMIC DNA]</scope>
    <source>
        <strain evidence="5 6">CBS 121591</strain>
    </source>
</reference>
<sequence length="442" mass="48713">MPSRPTSDANFADLGRSIASNLDRITQIYTDLQRPLPSYEIDSPLDFPVEVQQLRQKVLDATLQLQQLLLGPKESLFLWARNNLGTIRAVSEFDLARSFPVGETATFAEIATTSGLPEQKVRRIIRHAATEGIFREEPQGVVRHTAASRMLAENQVMRDYIDVHYTEMLPAMKETPTALRRWPNATDPAQTGFSLSQPPAHPTFFQYLTSQPDRARVFASAMSTYSTGPENDVSHLRDGYDWSLICDGGSSSSSSSSSEGVVVDVGGSTGYVSLALAQAFPALRFVVQDTAPTIAQAPVATPSGDNSRVQFMAHDFFTDQPVHGADVYLLRMVLHDFGDADCVRILRGLVPALRDGGRVVLNEFCLPEPGSVGLLEEKHIRTMDMNMLSLFNSRERDAADWQALFAQADPRFRWGGVTKPVGSNLSVIQASWWHHSSSATAE</sequence>
<evidence type="ECO:0000256" key="2">
    <source>
        <dbReference type="ARBA" id="ARBA00022679"/>
    </source>
</evidence>
<dbReference type="CDD" id="cd02440">
    <property type="entry name" value="AdoMet_MTases"/>
    <property type="match status" value="1"/>
</dbReference>
<dbReference type="InterPro" id="IPR001077">
    <property type="entry name" value="COMT_C"/>
</dbReference>
<evidence type="ECO:0000256" key="1">
    <source>
        <dbReference type="ARBA" id="ARBA00022603"/>
    </source>
</evidence>